<gene>
    <name evidence="1" type="ORF">ACFPTN_13595</name>
</gene>
<reference evidence="2" key="1">
    <citation type="journal article" date="2019" name="Int. J. Syst. Evol. Microbiol.">
        <title>The Global Catalogue of Microorganisms (GCM) 10K type strain sequencing project: providing services to taxonomists for standard genome sequencing and annotation.</title>
        <authorList>
            <consortium name="The Broad Institute Genomics Platform"/>
            <consortium name="The Broad Institute Genome Sequencing Center for Infectious Disease"/>
            <person name="Wu L."/>
            <person name="Ma J."/>
        </authorList>
    </citation>
    <scope>NUCLEOTIDE SEQUENCE [LARGE SCALE GENOMIC DNA]</scope>
    <source>
        <strain evidence="2">SHR3</strain>
    </source>
</reference>
<keyword evidence="2" id="KW-1185">Reference proteome</keyword>
<protein>
    <submittedName>
        <fullName evidence="1">Uncharacterized protein</fullName>
    </submittedName>
</protein>
<accession>A0ABW1ATD0</accession>
<name>A0ABW1ATD0_9RHOO</name>
<comment type="caution">
    <text evidence="1">The sequence shown here is derived from an EMBL/GenBank/DDBJ whole genome shotgun (WGS) entry which is preliminary data.</text>
</comment>
<organism evidence="1 2">
    <name type="scientific">Thauera sinica</name>
    <dbReference type="NCBI Taxonomy" id="2665146"/>
    <lineage>
        <taxon>Bacteria</taxon>
        <taxon>Pseudomonadati</taxon>
        <taxon>Pseudomonadota</taxon>
        <taxon>Betaproteobacteria</taxon>
        <taxon>Rhodocyclales</taxon>
        <taxon>Zoogloeaceae</taxon>
        <taxon>Thauera</taxon>
    </lineage>
</organism>
<proteinExistence type="predicted"/>
<dbReference type="RefSeq" id="WP_157748405.1">
    <property type="nucleotide sequence ID" value="NZ_JBHSOG010000050.1"/>
</dbReference>
<evidence type="ECO:0000313" key="2">
    <source>
        <dbReference type="Proteomes" id="UP001595974"/>
    </source>
</evidence>
<sequence>MEIQRTSLELRNLKDLLGGLGFDVIETTDYPAITSEKMEMCSTAADAFELAKEIRTAMQGPADIDSTFQLGAVLEFSCYPPRRHAFLEAQSGVIRIQGGTSTMTIGPPCELSEHALAVWWEQQAEKEYQTALERQRARLEPAFRNENAAKVLDLLSKKNQTGSTLYKIYELAEGHPKNRKAFHTQFGISADEFQRFGDAVHNSAVSGDWARHAYDDTPKSAKPMSKAEAESFVRRLAAKWLENLREV</sequence>
<evidence type="ECO:0000313" key="1">
    <source>
        <dbReference type="EMBL" id="MFC5770412.1"/>
    </source>
</evidence>
<dbReference type="Proteomes" id="UP001595974">
    <property type="component" value="Unassembled WGS sequence"/>
</dbReference>
<dbReference type="EMBL" id="JBHSOG010000050">
    <property type="protein sequence ID" value="MFC5770412.1"/>
    <property type="molecule type" value="Genomic_DNA"/>
</dbReference>